<evidence type="ECO:0000313" key="4">
    <source>
        <dbReference type="Proteomes" id="UP000294003"/>
    </source>
</evidence>
<accession>A0ABY0HK68</accession>
<evidence type="ECO:0000256" key="1">
    <source>
        <dbReference type="SAM" id="MobiDB-lite"/>
    </source>
</evidence>
<comment type="caution">
    <text evidence="3">The sequence shown here is derived from an EMBL/GenBank/DDBJ whole genome shotgun (WGS) entry which is preliminary data.</text>
</comment>
<feature type="compositionally biased region" description="Polar residues" evidence="1">
    <location>
        <begin position="27"/>
        <end position="38"/>
    </location>
</feature>
<evidence type="ECO:0000313" key="3">
    <source>
        <dbReference type="EMBL" id="RYO95374.1"/>
    </source>
</evidence>
<protein>
    <recommendedName>
        <fullName evidence="5">Apple domain-containing protein</fullName>
    </recommendedName>
</protein>
<name>A0ABY0HK68_9PEZI</name>
<reference evidence="3 4" key="1">
    <citation type="submission" date="2018-06" db="EMBL/GenBank/DDBJ databases">
        <title>Complete Genomes of Monosporascus.</title>
        <authorList>
            <person name="Robinson A.J."/>
            <person name="Natvig D.O."/>
        </authorList>
    </citation>
    <scope>NUCLEOTIDE SEQUENCE [LARGE SCALE GENOMIC DNA]</scope>
    <source>
        <strain evidence="3 4">CBS 609.92</strain>
    </source>
</reference>
<dbReference type="Gene3D" id="3.50.4.10">
    <property type="entry name" value="Hepatocyte Growth Factor"/>
    <property type="match status" value="1"/>
</dbReference>
<gene>
    <name evidence="3" type="ORF">DL762_000116</name>
</gene>
<feature type="compositionally biased region" description="Polar residues" evidence="1">
    <location>
        <begin position="77"/>
        <end position="99"/>
    </location>
</feature>
<feature type="region of interest" description="Disordered" evidence="1">
    <location>
        <begin position="157"/>
        <end position="184"/>
    </location>
</feature>
<sequence>MSYQLRPLQSQSPQQRQQQQESEYGTYDSSNGSAPSHSYTLYPPQYQWPRAYGNGVGGVDRALYWMQNSPAVKIPPQLSSAKSPFSNGYGASNPGTDPLNSEYPHSLPSRTVSSQHRGPRIWGIKRGAFFIVLAIGCSLMVVGIATGVGVGLLLRDTTPSETSDPSSSSTTTTATSTSSASAPSFTGTVVSAPVTCPENNNTVYVTTGDAPKPFNVECGRDYRSDDGAHDMATRRDVATMAECVDLCGSRAGCVGVGYGDFDGTWTCWLKSQLGQPNWSGGWYAARLQNVD</sequence>
<evidence type="ECO:0008006" key="5">
    <source>
        <dbReference type="Google" id="ProtNLM"/>
    </source>
</evidence>
<keyword evidence="2" id="KW-0812">Transmembrane</keyword>
<proteinExistence type="predicted"/>
<dbReference type="EMBL" id="QJNS01000002">
    <property type="protein sequence ID" value="RYO95374.1"/>
    <property type="molecule type" value="Genomic_DNA"/>
</dbReference>
<dbReference type="Proteomes" id="UP000294003">
    <property type="component" value="Unassembled WGS sequence"/>
</dbReference>
<feature type="region of interest" description="Disordered" evidence="1">
    <location>
        <begin position="77"/>
        <end position="117"/>
    </location>
</feature>
<feature type="transmembrane region" description="Helical" evidence="2">
    <location>
        <begin position="127"/>
        <end position="154"/>
    </location>
</feature>
<feature type="compositionally biased region" description="Low complexity" evidence="1">
    <location>
        <begin position="1"/>
        <end position="24"/>
    </location>
</feature>
<keyword evidence="2" id="KW-0472">Membrane</keyword>
<feature type="region of interest" description="Disordered" evidence="1">
    <location>
        <begin position="1"/>
        <end position="38"/>
    </location>
</feature>
<evidence type="ECO:0000256" key="2">
    <source>
        <dbReference type="SAM" id="Phobius"/>
    </source>
</evidence>
<keyword evidence="2" id="KW-1133">Transmembrane helix</keyword>
<organism evidence="3 4">
    <name type="scientific">Monosporascus cannonballus</name>
    <dbReference type="NCBI Taxonomy" id="155416"/>
    <lineage>
        <taxon>Eukaryota</taxon>
        <taxon>Fungi</taxon>
        <taxon>Dikarya</taxon>
        <taxon>Ascomycota</taxon>
        <taxon>Pezizomycotina</taxon>
        <taxon>Sordariomycetes</taxon>
        <taxon>Xylariomycetidae</taxon>
        <taxon>Xylariales</taxon>
        <taxon>Xylariales incertae sedis</taxon>
        <taxon>Monosporascus</taxon>
    </lineage>
</organism>
<keyword evidence="4" id="KW-1185">Reference proteome</keyword>